<evidence type="ECO:0000256" key="13">
    <source>
        <dbReference type="ARBA" id="ARBA00049902"/>
    </source>
</evidence>
<dbReference type="GO" id="GO:0008658">
    <property type="term" value="F:penicillin binding"/>
    <property type="evidence" value="ECO:0007669"/>
    <property type="project" value="InterPro"/>
</dbReference>
<comment type="similarity">
    <text evidence="2">In the N-terminal section; belongs to the glycosyltransferase 51 family.</text>
</comment>
<sequence>MAFRPSAIASGIRRIFLVIGVSALCGILIAGLALPVMGALGLGARESADWFRNMDLEFEAGQLAETSRIRDADGRRLATFFEENRRYVELDDISDNMIDAILAIEDDRFFERGPIDFQGTLRAAVRNVEAGSTQGGGSTLTQQYVKQVRLLQAETEEERLDVLASQGIEGYRRKLEELRMAINVEQEFTKEEILERYLNIAYFGSRAYGVETAARTYFSTSASDLTVEQAATLAGLVQSPNQYAPTENPEAALGRRNVVLGRMAETGRISEAEAAEARQTELELDPTRVSNGCVNAWAGYFCDYVVNEIRTMEELGETPAEREDALRTGGLTIETTLDRDAQRAADEAVSDWVAATDEAVASLASVEPGTGHIKALSNSREYGVEGEGVSNVNFAVDRDMGGSVGMQPGSAYKTFFLAAAINQDISLDTSFDSPGRLELPVNSFTNCDGQIRSTETWPPRNSTGNGRFNLATATERSVNTYYAQLAQQTGLCEPLTLAEEMGAGRADGNDLLPYPASVLGANEVSPLGMAEAYATFANRGVHCESTAILTIKDRNGDVIVDNIEPNCERVLEEPVADTVNMVLEGVVHNSGATGNRMQLEGGRRSAGKTGTTNDSIAVWWVGYVPQLSTAVAVGDVDGDPNNASQLRSLRGMTFNGQRIDPCGGCIPGPIWKQMMDKTLEGQSNQSFEEPDGSVIQGISTTVPDVRGMDSDEAIETLEDAGFTAAVTSRIDSDLPEGRVVRSDPGAGSEAPSGINIRLFVSNGNPPGNNDDDEDEREFRIPENDPPSPPPPPPDNNDDDDDDDDDGWRD</sequence>
<keyword evidence="4" id="KW-0645">Protease</keyword>
<evidence type="ECO:0000256" key="3">
    <source>
        <dbReference type="ARBA" id="ARBA00022645"/>
    </source>
</evidence>
<dbReference type="InterPro" id="IPR001460">
    <property type="entry name" value="PCN-bd_Tpept"/>
</dbReference>
<dbReference type="Gene3D" id="3.40.710.10">
    <property type="entry name" value="DD-peptidase/beta-lactamase superfamily"/>
    <property type="match status" value="1"/>
</dbReference>
<dbReference type="SMART" id="SM00740">
    <property type="entry name" value="PASTA"/>
    <property type="match status" value="1"/>
</dbReference>
<dbReference type="GO" id="GO:0009252">
    <property type="term" value="P:peptidoglycan biosynthetic process"/>
    <property type="evidence" value="ECO:0007669"/>
    <property type="project" value="UniProtKB-KW"/>
</dbReference>
<evidence type="ECO:0000256" key="6">
    <source>
        <dbReference type="ARBA" id="ARBA00022679"/>
    </source>
</evidence>
<accession>A0A7K3MAW0</accession>
<proteinExistence type="inferred from homology"/>
<name>A0A7K3MAW0_9ACTN</name>
<keyword evidence="9" id="KW-0573">Peptidoglycan synthesis</keyword>
<comment type="catalytic activity">
    <reaction evidence="13">
        <text>[GlcNAc-(1-&gt;4)-Mur2Ac(oyl-L-Ala-gamma-D-Glu-L-Lys-D-Ala-D-Ala)](n)-di-trans,octa-cis-undecaprenyl diphosphate + beta-D-GlcNAc-(1-&gt;4)-Mur2Ac(oyl-L-Ala-gamma-D-Glu-L-Lys-D-Ala-D-Ala)-di-trans,octa-cis-undecaprenyl diphosphate = [GlcNAc-(1-&gt;4)-Mur2Ac(oyl-L-Ala-gamma-D-Glu-L-Lys-D-Ala-D-Ala)](n+1)-di-trans,octa-cis-undecaprenyl diphosphate + di-trans,octa-cis-undecaprenyl diphosphate + H(+)</text>
        <dbReference type="Rhea" id="RHEA:23708"/>
        <dbReference type="Rhea" id="RHEA-COMP:9602"/>
        <dbReference type="Rhea" id="RHEA-COMP:9603"/>
        <dbReference type="ChEBI" id="CHEBI:15378"/>
        <dbReference type="ChEBI" id="CHEBI:58405"/>
        <dbReference type="ChEBI" id="CHEBI:60033"/>
        <dbReference type="ChEBI" id="CHEBI:78435"/>
        <dbReference type="EC" id="2.4.99.28"/>
    </reaction>
</comment>
<dbReference type="AlphaFoldDB" id="A0A7K3MAW0"/>
<dbReference type="InterPro" id="IPR005543">
    <property type="entry name" value="PASTA_dom"/>
</dbReference>
<feature type="domain" description="PASTA" evidence="15">
    <location>
        <begin position="697"/>
        <end position="762"/>
    </location>
</feature>
<dbReference type="InterPro" id="IPR001264">
    <property type="entry name" value="Glyco_trans_51"/>
</dbReference>
<feature type="region of interest" description="Disordered" evidence="14">
    <location>
        <begin position="735"/>
        <end position="809"/>
    </location>
</feature>
<dbReference type="RefSeq" id="WP_162453144.1">
    <property type="nucleotide sequence ID" value="NZ_WLZY01000012.1"/>
</dbReference>
<evidence type="ECO:0000256" key="7">
    <source>
        <dbReference type="ARBA" id="ARBA00022801"/>
    </source>
</evidence>
<dbReference type="PROSITE" id="PS51178">
    <property type="entry name" value="PASTA"/>
    <property type="match status" value="1"/>
</dbReference>
<evidence type="ECO:0000256" key="14">
    <source>
        <dbReference type="SAM" id="MobiDB-lite"/>
    </source>
</evidence>
<keyword evidence="5" id="KW-0328">Glycosyltransferase</keyword>
<dbReference type="SUPFAM" id="SSF53955">
    <property type="entry name" value="Lysozyme-like"/>
    <property type="match status" value="1"/>
</dbReference>
<dbReference type="EMBL" id="WLZY01000012">
    <property type="protein sequence ID" value="NDL60423.1"/>
    <property type="molecule type" value="Genomic_DNA"/>
</dbReference>
<evidence type="ECO:0000256" key="12">
    <source>
        <dbReference type="ARBA" id="ARBA00034000"/>
    </source>
</evidence>
<keyword evidence="7" id="KW-0378">Hydrolase</keyword>
<organism evidence="16 17">
    <name type="scientific">Phytoactinopolyspora mesophila</name>
    <dbReference type="NCBI Taxonomy" id="2650750"/>
    <lineage>
        <taxon>Bacteria</taxon>
        <taxon>Bacillati</taxon>
        <taxon>Actinomycetota</taxon>
        <taxon>Actinomycetes</taxon>
        <taxon>Jiangellales</taxon>
        <taxon>Jiangellaceae</taxon>
        <taxon>Phytoactinopolyspora</taxon>
    </lineage>
</organism>
<keyword evidence="3" id="KW-0121">Carboxypeptidase</keyword>
<dbReference type="GO" id="GO:0008955">
    <property type="term" value="F:peptidoglycan glycosyltransferase activity"/>
    <property type="evidence" value="ECO:0007669"/>
    <property type="project" value="UniProtKB-EC"/>
</dbReference>
<keyword evidence="11" id="KW-0961">Cell wall biogenesis/degradation</keyword>
<keyword evidence="17" id="KW-1185">Reference proteome</keyword>
<evidence type="ECO:0000256" key="10">
    <source>
        <dbReference type="ARBA" id="ARBA00023268"/>
    </source>
</evidence>
<dbReference type="Proteomes" id="UP000460435">
    <property type="component" value="Unassembled WGS sequence"/>
</dbReference>
<protein>
    <submittedName>
        <fullName evidence="16">PASTA domain-containing protein</fullName>
    </submittedName>
</protein>
<evidence type="ECO:0000256" key="2">
    <source>
        <dbReference type="ARBA" id="ARBA00007739"/>
    </source>
</evidence>
<evidence type="ECO:0000256" key="11">
    <source>
        <dbReference type="ARBA" id="ARBA00023316"/>
    </source>
</evidence>
<dbReference type="GO" id="GO:0009002">
    <property type="term" value="F:serine-type D-Ala-D-Ala carboxypeptidase activity"/>
    <property type="evidence" value="ECO:0007669"/>
    <property type="project" value="UniProtKB-EC"/>
</dbReference>
<gene>
    <name evidence="16" type="ORF">F7O44_25430</name>
</gene>
<dbReference type="SUPFAM" id="SSF56601">
    <property type="entry name" value="beta-lactamase/transpeptidase-like"/>
    <property type="match status" value="1"/>
</dbReference>
<dbReference type="Pfam" id="PF00912">
    <property type="entry name" value="Transgly"/>
    <property type="match status" value="1"/>
</dbReference>
<dbReference type="PANTHER" id="PTHR32282">
    <property type="entry name" value="BINDING PROTEIN TRANSPEPTIDASE, PUTATIVE-RELATED"/>
    <property type="match status" value="1"/>
</dbReference>
<feature type="compositionally biased region" description="Pro residues" evidence="14">
    <location>
        <begin position="783"/>
        <end position="794"/>
    </location>
</feature>
<comment type="similarity">
    <text evidence="1">In the C-terminal section; belongs to the transpeptidase family.</text>
</comment>
<keyword evidence="10" id="KW-0511">Multifunctional enzyme</keyword>
<dbReference type="Pfam" id="PF03793">
    <property type="entry name" value="PASTA"/>
    <property type="match status" value="1"/>
</dbReference>
<dbReference type="PANTHER" id="PTHR32282:SF33">
    <property type="entry name" value="PEPTIDOGLYCAN GLYCOSYLTRANSFERASE"/>
    <property type="match status" value="1"/>
</dbReference>
<evidence type="ECO:0000313" key="16">
    <source>
        <dbReference type="EMBL" id="NDL60423.1"/>
    </source>
</evidence>
<dbReference type="GO" id="GO:0008360">
    <property type="term" value="P:regulation of cell shape"/>
    <property type="evidence" value="ECO:0007669"/>
    <property type="project" value="UniProtKB-KW"/>
</dbReference>
<dbReference type="InterPro" id="IPR023346">
    <property type="entry name" value="Lysozyme-like_dom_sf"/>
</dbReference>
<evidence type="ECO:0000256" key="4">
    <source>
        <dbReference type="ARBA" id="ARBA00022670"/>
    </source>
</evidence>
<dbReference type="InterPro" id="IPR036950">
    <property type="entry name" value="PBP_transglycosylase"/>
</dbReference>
<keyword evidence="8" id="KW-0133">Cell shape</keyword>
<evidence type="ECO:0000259" key="15">
    <source>
        <dbReference type="PROSITE" id="PS51178"/>
    </source>
</evidence>
<reference evidence="16 17" key="1">
    <citation type="submission" date="2019-11" db="EMBL/GenBank/DDBJ databases">
        <authorList>
            <person name="Li X.-J."/>
            <person name="Feng X.-M."/>
        </authorList>
    </citation>
    <scope>NUCLEOTIDE SEQUENCE [LARGE SCALE GENOMIC DNA]</scope>
    <source>
        <strain evidence="16 17">XMNu-373</strain>
    </source>
</reference>
<feature type="compositionally biased region" description="Acidic residues" evidence="14">
    <location>
        <begin position="795"/>
        <end position="809"/>
    </location>
</feature>
<evidence type="ECO:0000256" key="1">
    <source>
        <dbReference type="ARBA" id="ARBA00007090"/>
    </source>
</evidence>
<dbReference type="GO" id="GO:0071555">
    <property type="term" value="P:cell wall organization"/>
    <property type="evidence" value="ECO:0007669"/>
    <property type="project" value="UniProtKB-KW"/>
</dbReference>
<keyword evidence="6" id="KW-0808">Transferase</keyword>
<dbReference type="GO" id="GO:0030288">
    <property type="term" value="C:outer membrane-bounded periplasmic space"/>
    <property type="evidence" value="ECO:0007669"/>
    <property type="project" value="TreeGrafter"/>
</dbReference>
<dbReference type="Gene3D" id="1.10.3810.10">
    <property type="entry name" value="Biosynthetic peptidoglycan transglycosylase-like"/>
    <property type="match status" value="1"/>
</dbReference>
<evidence type="ECO:0000256" key="8">
    <source>
        <dbReference type="ARBA" id="ARBA00022960"/>
    </source>
</evidence>
<dbReference type="CDD" id="cd06577">
    <property type="entry name" value="PASTA_pknB"/>
    <property type="match status" value="1"/>
</dbReference>
<dbReference type="FunFam" id="1.10.3810.10:FF:000001">
    <property type="entry name" value="Penicillin-binding protein 1A"/>
    <property type="match status" value="1"/>
</dbReference>
<dbReference type="Gene3D" id="3.30.10.20">
    <property type="match status" value="1"/>
</dbReference>
<evidence type="ECO:0000313" key="17">
    <source>
        <dbReference type="Proteomes" id="UP000460435"/>
    </source>
</evidence>
<dbReference type="GO" id="GO:0006508">
    <property type="term" value="P:proteolysis"/>
    <property type="evidence" value="ECO:0007669"/>
    <property type="project" value="UniProtKB-KW"/>
</dbReference>
<dbReference type="Pfam" id="PF00905">
    <property type="entry name" value="Transpeptidase"/>
    <property type="match status" value="1"/>
</dbReference>
<comment type="catalytic activity">
    <reaction evidence="12">
        <text>Preferential cleavage: (Ac)2-L-Lys-D-Ala-|-D-Ala. Also transpeptidation of peptidyl-alanyl moieties that are N-acyl substituents of D-alanine.</text>
        <dbReference type="EC" id="3.4.16.4"/>
    </reaction>
</comment>
<dbReference type="InterPro" id="IPR012338">
    <property type="entry name" value="Beta-lactam/transpept-like"/>
</dbReference>
<dbReference type="InterPro" id="IPR050396">
    <property type="entry name" value="Glycosyltr_51/Transpeptidase"/>
</dbReference>
<evidence type="ECO:0000256" key="5">
    <source>
        <dbReference type="ARBA" id="ARBA00022676"/>
    </source>
</evidence>
<comment type="caution">
    <text evidence="16">The sequence shown here is derived from an EMBL/GenBank/DDBJ whole genome shotgun (WGS) entry which is preliminary data.</text>
</comment>
<evidence type="ECO:0000256" key="9">
    <source>
        <dbReference type="ARBA" id="ARBA00022984"/>
    </source>
</evidence>